<feature type="region of interest" description="Disordered" evidence="1">
    <location>
        <begin position="181"/>
        <end position="222"/>
    </location>
</feature>
<accession>A0A427AST3</accession>
<feature type="compositionally biased region" description="Basic and acidic residues" evidence="1">
    <location>
        <begin position="185"/>
        <end position="198"/>
    </location>
</feature>
<dbReference type="Proteomes" id="UP000287651">
    <property type="component" value="Unassembled WGS sequence"/>
</dbReference>
<evidence type="ECO:0000313" key="2">
    <source>
        <dbReference type="EMBL" id="RRT79308.1"/>
    </source>
</evidence>
<comment type="caution">
    <text evidence="2">The sequence shown here is derived from an EMBL/GenBank/DDBJ whole genome shotgun (WGS) entry which is preliminary data.</text>
</comment>
<organism evidence="2 3">
    <name type="scientific">Ensete ventricosum</name>
    <name type="common">Abyssinian banana</name>
    <name type="synonym">Musa ensete</name>
    <dbReference type="NCBI Taxonomy" id="4639"/>
    <lineage>
        <taxon>Eukaryota</taxon>
        <taxon>Viridiplantae</taxon>
        <taxon>Streptophyta</taxon>
        <taxon>Embryophyta</taxon>
        <taxon>Tracheophyta</taxon>
        <taxon>Spermatophyta</taxon>
        <taxon>Magnoliopsida</taxon>
        <taxon>Liliopsida</taxon>
        <taxon>Zingiberales</taxon>
        <taxon>Musaceae</taxon>
        <taxon>Ensete</taxon>
    </lineage>
</organism>
<evidence type="ECO:0000313" key="3">
    <source>
        <dbReference type="Proteomes" id="UP000287651"/>
    </source>
</evidence>
<sequence>MMRGGHRRAPDPITRDRAEDPSLCILPLRWQSPPIGERQQHAATPVSPVAVRWQRHSFRAPSVLVRDRAGAVPVDRRPGAWERPGSGTTGGGGALLHPCYTTSDVPRRQNRRIRAPAVGIERLKAASDLHCRLWQGEDIRERARSGRPALRFWARGRATTGVLASGQGPYQSWKLEASLLTQRKTTGESDETKTEKPSSRSAPTAKSRSKRGGRRSSRLRSPGCHLHRRSFLCSSSPSHLSHNVGDLDSAVSPPASTLYPLIPVEGRKSSIHISKSGSPNRSSQCLAGEPLDEEFHLRVNALLAEGPKAELVCLP</sequence>
<reference evidence="2 3" key="1">
    <citation type="journal article" date="2014" name="Agronomy (Basel)">
        <title>A Draft Genome Sequence for Ensete ventricosum, the Drought-Tolerant Tree Against Hunger.</title>
        <authorList>
            <person name="Harrison J."/>
            <person name="Moore K.A."/>
            <person name="Paszkiewicz K."/>
            <person name="Jones T."/>
            <person name="Grant M."/>
            <person name="Ambacheew D."/>
            <person name="Muzemil S."/>
            <person name="Studholme D.J."/>
        </authorList>
    </citation>
    <scope>NUCLEOTIDE SEQUENCE [LARGE SCALE GENOMIC DNA]</scope>
</reference>
<feature type="region of interest" description="Disordered" evidence="1">
    <location>
        <begin position="75"/>
        <end position="95"/>
    </location>
</feature>
<dbReference type="AlphaFoldDB" id="A0A427AST3"/>
<feature type="compositionally biased region" description="Basic residues" evidence="1">
    <location>
        <begin position="207"/>
        <end position="218"/>
    </location>
</feature>
<evidence type="ECO:0000256" key="1">
    <source>
        <dbReference type="SAM" id="MobiDB-lite"/>
    </source>
</evidence>
<dbReference type="EMBL" id="AMZH03001436">
    <property type="protein sequence ID" value="RRT79308.1"/>
    <property type="molecule type" value="Genomic_DNA"/>
</dbReference>
<protein>
    <submittedName>
        <fullName evidence="2">Uncharacterized protein</fullName>
    </submittedName>
</protein>
<proteinExistence type="predicted"/>
<gene>
    <name evidence="2" type="ORF">B296_00021810</name>
</gene>
<name>A0A427AST3_ENSVE</name>